<dbReference type="AlphaFoldDB" id="A0A0E9V5C5"/>
<accession>A0A0E9V5C5</accession>
<protein>
    <submittedName>
        <fullName evidence="1">Uncharacterized protein</fullName>
    </submittedName>
</protein>
<name>A0A0E9V5C5_ANGAN</name>
<reference evidence="1" key="2">
    <citation type="journal article" date="2015" name="Fish Shellfish Immunol.">
        <title>Early steps in the European eel (Anguilla anguilla)-Vibrio vulnificus interaction in the gills: Role of the RtxA13 toxin.</title>
        <authorList>
            <person name="Callol A."/>
            <person name="Pajuelo D."/>
            <person name="Ebbesson L."/>
            <person name="Teles M."/>
            <person name="MacKenzie S."/>
            <person name="Amaro C."/>
        </authorList>
    </citation>
    <scope>NUCLEOTIDE SEQUENCE</scope>
</reference>
<evidence type="ECO:0000313" key="1">
    <source>
        <dbReference type="EMBL" id="JAH73289.1"/>
    </source>
</evidence>
<dbReference type="EMBL" id="GBXM01035288">
    <property type="protein sequence ID" value="JAH73289.1"/>
    <property type="molecule type" value="Transcribed_RNA"/>
</dbReference>
<organism evidence="1">
    <name type="scientific">Anguilla anguilla</name>
    <name type="common">European freshwater eel</name>
    <name type="synonym">Muraena anguilla</name>
    <dbReference type="NCBI Taxonomy" id="7936"/>
    <lineage>
        <taxon>Eukaryota</taxon>
        <taxon>Metazoa</taxon>
        <taxon>Chordata</taxon>
        <taxon>Craniata</taxon>
        <taxon>Vertebrata</taxon>
        <taxon>Euteleostomi</taxon>
        <taxon>Actinopterygii</taxon>
        <taxon>Neopterygii</taxon>
        <taxon>Teleostei</taxon>
        <taxon>Anguilliformes</taxon>
        <taxon>Anguillidae</taxon>
        <taxon>Anguilla</taxon>
    </lineage>
</organism>
<reference evidence="1" key="1">
    <citation type="submission" date="2014-11" db="EMBL/GenBank/DDBJ databases">
        <authorList>
            <person name="Amaro Gonzalez C."/>
        </authorList>
    </citation>
    <scope>NUCLEOTIDE SEQUENCE</scope>
</reference>
<sequence length="41" mass="4660">MSQFIHGYLFPIEVSLWCQRVVLSLVTSCRGNQTKVSSDMV</sequence>
<proteinExistence type="predicted"/>